<dbReference type="KEGG" id="gaz:Pan241w_35200"/>
<evidence type="ECO:0000313" key="2">
    <source>
        <dbReference type="Proteomes" id="UP000317171"/>
    </source>
</evidence>
<dbReference type="OrthoDB" id="277143at2"/>
<dbReference type="RefSeq" id="WP_145218090.1">
    <property type="nucleotide sequence ID" value="NZ_CP036269.1"/>
</dbReference>
<gene>
    <name evidence="1" type="ORF">Pan241w_35200</name>
</gene>
<accession>A0A517RHS8</accession>
<keyword evidence="2" id="KW-1185">Reference proteome</keyword>
<sequence length="102" mass="11803">MSISVEKIQSLDELRLYIHKTLCEKENLLEEQFSMSEMALQRRGRSCGLQFSINGPRSVRLGAIWASDSNMVYFYDARGERYAKEHLPNRVFVPEDESEEAA</sequence>
<dbReference type="Proteomes" id="UP000317171">
    <property type="component" value="Chromosome"/>
</dbReference>
<evidence type="ECO:0000313" key="1">
    <source>
        <dbReference type="EMBL" id="QDT43420.1"/>
    </source>
</evidence>
<name>A0A517RHS8_9PLAN</name>
<reference evidence="1 2" key="1">
    <citation type="submission" date="2019-02" db="EMBL/GenBank/DDBJ databases">
        <title>Deep-cultivation of Planctomycetes and their phenomic and genomic characterization uncovers novel biology.</title>
        <authorList>
            <person name="Wiegand S."/>
            <person name="Jogler M."/>
            <person name="Boedeker C."/>
            <person name="Pinto D."/>
            <person name="Vollmers J."/>
            <person name="Rivas-Marin E."/>
            <person name="Kohn T."/>
            <person name="Peeters S.H."/>
            <person name="Heuer A."/>
            <person name="Rast P."/>
            <person name="Oberbeckmann S."/>
            <person name="Bunk B."/>
            <person name="Jeske O."/>
            <person name="Meyerdierks A."/>
            <person name="Storesund J.E."/>
            <person name="Kallscheuer N."/>
            <person name="Luecker S."/>
            <person name="Lage O.M."/>
            <person name="Pohl T."/>
            <person name="Merkel B.J."/>
            <person name="Hornburger P."/>
            <person name="Mueller R.-W."/>
            <person name="Bruemmer F."/>
            <person name="Labrenz M."/>
            <person name="Spormann A.M."/>
            <person name="Op den Camp H."/>
            <person name="Overmann J."/>
            <person name="Amann R."/>
            <person name="Jetten M.S.M."/>
            <person name="Mascher T."/>
            <person name="Medema M.H."/>
            <person name="Devos D.P."/>
            <person name="Kaster A.-K."/>
            <person name="Ovreas L."/>
            <person name="Rohde M."/>
            <person name="Galperin M.Y."/>
            <person name="Jogler C."/>
        </authorList>
    </citation>
    <scope>NUCLEOTIDE SEQUENCE [LARGE SCALE GENOMIC DNA]</scope>
    <source>
        <strain evidence="1 2">Pan241w</strain>
    </source>
</reference>
<protein>
    <submittedName>
        <fullName evidence="1">Uncharacterized protein</fullName>
    </submittedName>
</protein>
<organism evidence="1 2">
    <name type="scientific">Gimesia alba</name>
    <dbReference type="NCBI Taxonomy" id="2527973"/>
    <lineage>
        <taxon>Bacteria</taxon>
        <taxon>Pseudomonadati</taxon>
        <taxon>Planctomycetota</taxon>
        <taxon>Planctomycetia</taxon>
        <taxon>Planctomycetales</taxon>
        <taxon>Planctomycetaceae</taxon>
        <taxon>Gimesia</taxon>
    </lineage>
</organism>
<dbReference type="EMBL" id="CP036269">
    <property type="protein sequence ID" value="QDT43420.1"/>
    <property type="molecule type" value="Genomic_DNA"/>
</dbReference>
<dbReference type="AlphaFoldDB" id="A0A517RHS8"/>
<proteinExistence type="predicted"/>